<keyword evidence="10" id="KW-1185">Reference proteome</keyword>
<evidence type="ECO:0000256" key="5">
    <source>
        <dbReference type="ARBA" id="ARBA00022989"/>
    </source>
</evidence>
<comment type="similarity">
    <text evidence="7">Belongs to the binding-protein-dependent transport system permease family.</text>
</comment>
<organism evidence="9 10">
    <name type="scientific">Catenulispora yoronensis</name>
    <dbReference type="NCBI Taxonomy" id="450799"/>
    <lineage>
        <taxon>Bacteria</taxon>
        <taxon>Bacillati</taxon>
        <taxon>Actinomycetota</taxon>
        <taxon>Actinomycetes</taxon>
        <taxon>Catenulisporales</taxon>
        <taxon>Catenulisporaceae</taxon>
        <taxon>Catenulispora</taxon>
    </lineage>
</organism>
<name>A0ABP5FQA2_9ACTN</name>
<dbReference type="SUPFAM" id="SSF161098">
    <property type="entry name" value="MetI-like"/>
    <property type="match status" value="1"/>
</dbReference>
<feature type="transmembrane region" description="Helical" evidence="7">
    <location>
        <begin position="107"/>
        <end position="127"/>
    </location>
</feature>
<evidence type="ECO:0000256" key="3">
    <source>
        <dbReference type="ARBA" id="ARBA00022475"/>
    </source>
</evidence>
<dbReference type="InterPro" id="IPR035906">
    <property type="entry name" value="MetI-like_sf"/>
</dbReference>
<dbReference type="RefSeq" id="WP_344666631.1">
    <property type="nucleotide sequence ID" value="NZ_BAAAQN010000018.1"/>
</dbReference>
<evidence type="ECO:0000313" key="9">
    <source>
        <dbReference type="EMBL" id="GAA2031736.1"/>
    </source>
</evidence>
<dbReference type="Pfam" id="PF00528">
    <property type="entry name" value="BPD_transp_1"/>
    <property type="match status" value="1"/>
</dbReference>
<keyword evidence="4 7" id="KW-0812">Transmembrane</keyword>
<evidence type="ECO:0000259" key="8">
    <source>
        <dbReference type="PROSITE" id="PS50928"/>
    </source>
</evidence>
<accession>A0ABP5FQA2</accession>
<dbReference type="Gene3D" id="1.10.3720.10">
    <property type="entry name" value="MetI-like"/>
    <property type="match status" value="1"/>
</dbReference>
<evidence type="ECO:0000256" key="4">
    <source>
        <dbReference type="ARBA" id="ARBA00022692"/>
    </source>
</evidence>
<keyword evidence="2 7" id="KW-0813">Transport</keyword>
<evidence type="ECO:0000256" key="6">
    <source>
        <dbReference type="ARBA" id="ARBA00023136"/>
    </source>
</evidence>
<dbReference type="PANTHER" id="PTHR43744">
    <property type="entry name" value="ABC TRANSPORTER PERMEASE PROTEIN MG189-RELATED-RELATED"/>
    <property type="match status" value="1"/>
</dbReference>
<evidence type="ECO:0000256" key="2">
    <source>
        <dbReference type="ARBA" id="ARBA00022448"/>
    </source>
</evidence>
<feature type="domain" description="ABC transmembrane type-1" evidence="8">
    <location>
        <begin position="70"/>
        <end position="259"/>
    </location>
</feature>
<protein>
    <submittedName>
        <fullName evidence="9">Carbohydrate ABC transporter permease</fullName>
    </submittedName>
</protein>
<dbReference type="InterPro" id="IPR000515">
    <property type="entry name" value="MetI-like"/>
</dbReference>
<evidence type="ECO:0000313" key="10">
    <source>
        <dbReference type="Proteomes" id="UP001500751"/>
    </source>
</evidence>
<evidence type="ECO:0000256" key="7">
    <source>
        <dbReference type="RuleBase" id="RU363032"/>
    </source>
</evidence>
<feature type="transmembrane region" description="Helical" evidence="7">
    <location>
        <begin position="70"/>
        <end position="95"/>
    </location>
</feature>
<evidence type="ECO:0000256" key="1">
    <source>
        <dbReference type="ARBA" id="ARBA00004651"/>
    </source>
</evidence>
<dbReference type="PANTHER" id="PTHR43744:SF12">
    <property type="entry name" value="ABC TRANSPORTER PERMEASE PROTEIN MG189-RELATED"/>
    <property type="match status" value="1"/>
</dbReference>
<keyword evidence="3" id="KW-1003">Cell membrane</keyword>
<feature type="transmembrane region" description="Helical" evidence="7">
    <location>
        <begin position="133"/>
        <end position="155"/>
    </location>
</feature>
<keyword evidence="5 7" id="KW-1133">Transmembrane helix</keyword>
<comment type="subcellular location">
    <subcellularLocation>
        <location evidence="1 7">Cell membrane</location>
        <topology evidence="1 7">Multi-pass membrane protein</topology>
    </subcellularLocation>
</comment>
<dbReference type="EMBL" id="BAAAQN010000018">
    <property type="protein sequence ID" value="GAA2031736.1"/>
    <property type="molecule type" value="Genomic_DNA"/>
</dbReference>
<keyword evidence="6 7" id="KW-0472">Membrane</keyword>
<reference evidence="10" key="1">
    <citation type="journal article" date="2019" name="Int. J. Syst. Evol. Microbiol.">
        <title>The Global Catalogue of Microorganisms (GCM) 10K type strain sequencing project: providing services to taxonomists for standard genome sequencing and annotation.</title>
        <authorList>
            <consortium name="The Broad Institute Genomics Platform"/>
            <consortium name="The Broad Institute Genome Sequencing Center for Infectious Disease"/>
            <person name="Wu L."/>
            <person name="Ma J."/>
        </authorList>
    </citation>
    <scope>NUCLEOTIDE SEQUENCE [LARGE SCALE GENOMIC DNA]</scope>
    <source>
        <strain evidence="10">JCM 16014</strain>
    </source>
</reference>
<gene>
    <name evidence="9" type="ORF">GCM10009839_34650</name>
</gene>
<dbReference type="PROSITE" id="PS50928">
    <property type="entry name" value="ABC_TM1"/>
    <property type="match status" value="1"/>
</dbReference>
<dbReference type="Proteomes" id="UP001500751">
    <property type="component" value="Unassembled WGS sequence"/>
</dbReference>
<sequence length="273" mass="29803">MSAAAKRRPRVSGMLLSVGALLVAFPLIWMVSSSFKPLSESRSDPPGLLPHHPTVNAYQRLFEDQQFGTYLGNTLIVVAIDFVGLLLMAMAGYAFAKMRFRGRGVMFAMVLATLMVPVQITMIPTYLTLNFLGLTNTLLGVALPTLVGAFGIFLFRQFMGTIPDELLEAARIDGAGPWRTFGSIVLPMSRPILAVQAVLTFIAGWNSFLWPLIVADDQSKYTVAVGLSLLNKQQSVDPSLQLAGATFMVLPVLVVFVVFQRQIVRGFTMSGLK</sequence>
<feature type="transmembrane region" description="Helical" evidence="7">
    <location>
        <begin position="192"/>
        <end position="213"/>
    </location>
</feature>
<proteinExistence type="inferred from homology"/>
<dbReference type="CDD" id="cd06261">
    <property type="entry name" value="TM_PBP2"/>
    <property type="match status" value="1"/>
</dbReference>
<comment type="caution">
    <text evidence="9">The sequence shown here is derived from an EMBL/GenBank/DDBJ whole genome shotgun (WGS) entry which is preliminary data.</text>
</comment>
<feature type="transmembrane region" description="Helical" evidence="7">
    <location>
        <begin position="240"/>
        <end position="259"/>
    </location>
</feature>